<sequence>MATQPRLKVALIGLGRLGAIRARILAFQQPRIELVAACDTKPGCDKWVAANLPPSVKYYADPEDCMKNSGAEAVLISTATATHAPLICTGLDLGLEVLAKAKSKPHLKFLVPFCRRYDDSYRAAKDMVENGSLGEIHAVETTCLDQQDPTGFFVTFSAQSGGIFVDMGVHDIDIGRYYLDVKSGLKNPKKQVNRVVAMGQQAVYGDLAKYGDCDNGWAIVEFANGKILTSHLGRTLTNGFESCTRVCGTKAHSIVNGNSTINRVEVRDSHGVRTATTPDAFVLYDKSFLNDLSEFASAVLDDKPLTCTPDDAYEAAKIATALQYSFRNGVPVYFDDDGLPIMENPKANGN</sequence>
<feature type="domain" description="Gfo/Idh/MocA-like oxidoreductase N-terminal" evidence="2">
    <location>
        <begin position="7"/>
        <end position="98"/>
    </location>
</feature>
<evidence type="ECO:0000313" key="4">
    <source>
        <dbReference type="EMBL" id="KAL1866189.1"/>
    </source>
</evidence>
<dbReference type="InterPro" id="IPR036291">
    <property type="entry name" value="NAD(P)-bd_dom_sf"/>
</dbReference>
<dbReference type="Pfam" id="PF22725">
    <property type="entry name" value="GFO_IDH_MocA_C3"/>
    <property type="match status" value="1"/>
</dbReference>
<dbReference type="InterPro" id="IPR000683">
    <property type="entry name" value="Gfo/Idh/MocA-like_OxRdtase_N"/>
</dbReference>
<gene>
    <name evidence="4" type="ORF">Daus18300_006853</name>
</gene>
<dbReference type="PANTHER" id="PTHR42840:SF10">
    <property type="entry name" value="BINDING ROSSMANN FOLD OXIDOREDUCTASE, PUTATIVE-RELATED"/>
    <property type="match status" value="1"/>
</dbReference>
<name>A0ABR3WRZ6_9PEZI</name>
<dbReference type="Pfam" id="PF01408">
    <property type="entry name" value="GFO_IDH_MocA"/>
    <property type="match status" value="1"/>
</dbReference>
<reference evidence="4 5" key="1">
    <citation type="journal article" date="2024" name="IMA Fungus">
        <title>IMA Genome - F19 : A genome assembly and annotation guide to empower mycologists, including annotated draft genome sequences of Ceratocystis pirilliformis, Diaporthe australafricana, Fusarium ophioides, Paecilomyces lecythidis, and Sporothrix stenoceras.</title>
        <authorList>
            <person name="Aylward J."/>
            <person name="Wilson A.M."/>
            <person name="Visagie C.M."/>
            <person name="Spraker J."/>
            <person name="Barnes I."/>
            <person name="Buitendag C."/>
            <person name="Ceriani C."/>
            <person name="Del Mar Angel L."/>
            <person name="du Plessis D."/>
            <person name="Fuchs T."/>
            <person name="Gasser K."/>
            <person name="Kramer D."/>
            <person name="Li W."/>
            <person name="Munsamy K."/>
            <person name="Piso A."/>
            <person name="Price J.L."/>
            <person name="Sonnekus B."/>
            <person name="Thomas C."/>
            <person name="van der Nest A."/>
            <person name="van Dijk A."/>
            <person name="van Heerden A."/>
            <person name="van Vuuren N."/>
            <person name="Yilmaz N."/>
            <person name="Duong T.A."/>
            <person name="van der Merwe N.A."/>
            <person name="Wingfield M.J."/>
            <person name="Wingfield B.D."/>
        </authorList>
    </citation>
    <scope>NUCLEOTIDE SEQUENCE [LARGE SCALE GENOMIC DNA]</scope>
    <source>
        <strain evidence="4 5">CMW 18300</strain>
    </source>
</reference>
<evidence type="ECO:0000313" key="5">
    <source>
        <dbReference type="Proteomes" id="UP001583177"/>
    </source>
</evidence>
<dbReference type="PANTHER" id="PTHR42840">
    <property type="entry name" value="NAD(P)-BINDING ROSSMANN-FOLD SUPERFAMILY PROTEIN-RELATED"/>
    <property type="match status" value="1"/>
</dbReference>
<dbReference type="Gene3D" id="3.40.50.720">
    <property type="entry name" value="NAD(P)-binding Rossmann-like Domain"/>
    <property type="match status" value="1"/>
</dbReference>
<accession>A0ABR3WRZ6</accession>
<feature type="domain" description="GFO/IDH/MocA-like oxidoreductase" evidence="3">
    <location>
        <begin position="121"/>
        <end position="251"/>
    </location>
</feature>
<dbReference type="SUPFAM" id="SSF55347">
    <property type="entry name" value="Glyceraldehyde-3-phosphate dehydrogenase-like, C-terminal domain"/>
    <property type="match status" value="1"/>
</dbReference>
<evidence type="ECO:0000256" key="1">
    <source>
        <dbReference type="ARBA" id="ARBA00010928"/>
    </source>
</evidence>
<evidence type="ECO:0008006" key="6">
    <source>
        <dbReference type="Google" id="ProtNLM"/>
    </source>
</evidence>
<proteinExistence type="inferred from homology"/>
<keyword evidence="5" id="KW-1185">Reference proteome</keyword>
<protein>
    <recommendedName>
        <fullName evidence="6">NAD binding Rossmann fold oxidoreductase</fullName>
    </recommendedName>
</protein>
<comment type="similarity">
    <text evidence="1">Belongs to the Gfo/Idh/MocA family.</text>
</comment>
<dbReference type="SUPFAM" id="SSF51735">
    <property type="entry name" value="NAD(P)-binding Rossmann-fold domains"/>
    <property type="match status" value="1"/>
</dbReference>
<evidence type="ECO:0000259" key="3">
    <source>
        <dbReference type="Pfam" id="PF22725"/>
    </source>
</evidence>
<organism evidence="4 5">
    <name type="scientific">Diaporthe australafricana</name>
    <dbReference type="NCBI Taxonomy" id="127596"/>
    <lineage>
        <taxon>Eukaryota</taxon>
        <taxon>Fungi</taxon>
        <taxon>Dikarya</taxon>
        <taxon>Ascomycota</taxon>
        <taxon>Pezizomycotina</taxon>
        <taxon>Sordariomycetes</taxon>
        <taxon>Sordariomycetidae</taxon>
        <taxon>Diaporthales</taxon>
        <taxon>Diaporthaceae</taxon>
        <taxon>Diaporthe</taxon>
    </lineage>
</organism>
<comment type="caution">
    <text evidence="4">The sequence shown here is derived from an EMBL/GenBank/DDBJ whole genome shotgun (WGS) entry which is preliminary data.</text>
</comment>
<dbReference type="InterPro" id="IPR055170">
    <property type="entry name" value="GFO_IDH_MocA-like_dom"/>
</dbReference>
<dbReference type="Proteomes" id="UP001583177">
    <property type="component" value="Unassembled WGS sequence"/>
</dbReference>
<evidence type="ECO:0000259" key="2">
    <source>
        <dbReference type="Pfam" id="PF01408"/>
    </source>
</evidence>
<dbReference type="Gene3D" id="3.30.360.10">
    <property type="entry name" value="Dihydrodipicolinate Reductase, domain 2"/>
    <property type="match status" value="1"/>
</dbReference>
<dbReference type="EMBL" id="JAWRVE010000057">
    <property type="protein sequence ID" value="KAL1866189.1"/>
    <property type="molecule type" value="Genomic_DNA"/>
</dbReference>